<proteinExistence type="predicted"/>
<dbReference type="EMBL" id="VVXH01000016">
    <property type="protein sequence ID" value="KAA2376339.1"/>
    <property type="molecule type" value="Genomic_DNA"/>
</dbReference>
<comment type="caution">
    <text evidence="1">The sequence shown here is derived from an EMBL/GenBank/DDBJ whole genome shotgun (WGS) entry which is preliminary data.</text>
</comment>
<sequence length="100" mass="11472">MKVKDIIKDDKFNEFLGYEIEAYNNRPAPQEGCRYRRTPYDALKDAGIFTVEGIRETFIKVANLESGLPKSQRDAITGLVFRVAQTVVNYRAKQEVEAKK</sequence>
<organism evidence="1 2">
    <name type="scientific">Alistipes onderdonkii</name>
    <dbReference type="NCBI Taxonomy" id="328813"/>
    <lineage>
        <taxon>Bacteria</taxon>
        <taxon>Pseudomonadati</taxon>
        <taxon>Bacteroidota</taxon>
        <taxon>Bacteroidia</taxon>
        <taxon>Bacteroidales</taxon>
        <taxon>Rikenellaceae</taxon>
        <taxon>Alistipes</taxon>
    </lineage>
</organism>
<name>A0A5B3GUT2_9BACT</name>
<dbReference type="GeneID" id="92758179"/>
<reference evidence="1 2" key="1">
    <citation type="journal article" date="2019" name="Nat. Med.">
        <title>A library of human gut bacterial isolates paired with longitudinal multiomics data enables mechanistic microbiome research.</title>
        <authorList>
            <person name="Poyet M."/>
            <person name="Groussin M."/>
            <person name="Gibbons S.M."/>
            <person name="Avila-Pacheco J."/>
            <person name="Jiang X."/>
            <person name="Kearney S.M."/>
            <person name="Perrotta A.R."/>
            <person name="Berdy B."/>
            <person name="Zhao S."/>
            <person name="Lieberman T.D."/>
            <person name="Swanson P.K."/>
            <person name="Smith M."/>
            <person name="Roesemann S."/>
            <person name="Alexander J.E."/>
            <person name="Rich S.A."/>
            <person name="Livny J."/>
            <person name="Vlamakis H."/>
            <person name="Clish C."/>
            <person name="Bullock K."/>
            <person name="Deik A."/>
            <person name="Scott J."/>
            <person name="Pierce K.A."/>
            <person name="Xavier R.J."/>
            <person name="Alm E.J."/>
        </authorList>
    </citation>
    <scope>NUCLEOTIDE SEQUENCE [LARGE SCALE GENOMIC DNA]</scope>
    <source>
        <strain evidence="1 2">BIOML-A266</strain>
    </source>
</reference>
<protein>
    <submittedName>
        <fullName evidence="1">Uncharacterized protein</fullName>
    </submittedName>
</protein>
<dbReference type="AlphaFoldDB" id="A0A5B3GUT2"/>
<dbReference type="Proteomes" id="UP000322940">
    <property type="component" value="Unassembled WGS sequence"/>
</dbReference>
<evidence type="ECO:0000313" key="1">
    <source>
        <dbReference type="EMBL" id="KAA2376339.1"/>
    </source>
</evidence>
<accession>A0A5B3GUT2</accession>
<gene>
    <name evidence="1" type="ORF">F2Y10_13575</name>
</gene>
<dbReference type="RefSeq" id="WP_015545830.1">
    <property type="nucleotide sequence ID" value="NZ_JADMRE010000015.1"/>
</dbReference>
<evidence type="ECO:0000313" key="2">
    <source>
        <dbReference type="Proteomes" id="UP000322940"/>
    </source>
</evidence>